<organism evidence="2 3">
    <name type="scientific">Papaver somniferum</name>
    <name type="common">Opium poppy</name>
    <dbReference type="NCBI Taxonomy" id="3469"/>
    <lineage>
        <taxon>Eukaryota</taxon>
        <taxon>Viridiplantae</taxon>
        <taxon>Streptophyta</taxon>
        <taxon>Embryophyta</taxon>
        <taxon>Tracheophyta</taxon>
        <taxon>Spermatophyta</taxon>
        <taxon>Magnoliopsida</taxon>
        <taxon>Ranunculales</taxon>
        <taxon>Papaveraceae</taxon>
        <taxon>Papaveroideae</taxon>
        <taxon>Papaver</taxon>
    </lineage>
</organism>
<feature type="compositionally biased region" description="Basic and acidic residues" evidence="1">
    <location>
        <begin position="89"/>
        <end position="103"/>
    </location>
</feature>
<gene>
    <name evidence="2" type="ORF">C5167_008581</name>
</gene>
<evidence type="ECO:0000256" key="1">
    <source>
        <dbReference type="SAM" id="MobiDB-lite"/>
    </source>
</evidence>
<dbReference type="EMBL" id="CM010720">
    <property type="protein sequence ID" value="RZC64892.1"/>
    <property type="molecule type" value="Genomic_DNA"/>
</dbReference>
<feature type="region of interest" description="Disordered" evidence="1">
    <location>
        <begin position="1"/>
        <end position="162"/>
    </location>
</feature>
<dbReference type="AlphaFoldDB" id="A0A4Y7JXX6"/>
<feature type="compositionally biased region" description="Low complexity" evidence="1">
    <location>
        <begin position="62"/>
        <end position="78"/>
    </location>
</feature>
<keyword evidence="3" id="KW-1185">Reference proteome</keyword>
<name>A0A4Y7JXX6_PAPSO</name>
<accession>A0A4Y7JXX6</accession>
<sequence>MHRKPAGSRNCVETVGTGAEPSCTEHPTAGKGIGNQNRWIFGPTHGISENAGRAEPKKSRSSGRFSSSSSSHSHSVTHSHSKDSSFMINEHRNKPTRTMKEPSQDTPTPAQTEDGSSNVPSQSTHGVEAQYTLGFGAQSTPPEVTTIADDENKDKSKVTSEV</sequence>
<feature type="compositionally biased region" description="Polar residues" evidence="1">
    <location>
        <begin position="104"/>
        <end position="125"/>
    </location>
</feature>
<evidence type="ECO:0000313" key="3">
    <source>
        <dbReference type="Proteomes" id="UP000316621"/>
    </source>
</evidence>
<reference evidence="2 3" key="1">
    <citation type="journal article" date="2018" name="Science">
        <title>The opium poppy genome and morphinan production.</title>
        <authorList>
            <person name="Guo L."/>
            <person name="Winzer T."/>
            <person name="Yang X."/>
            <person name="Li Y."/>
            <person name="Ning Z."/>
            <person name="He Z."/>
            <person name="Teodor R."/>
            <person name="Lu Y."/>
            <person name="Bowser T.A."/>
            <person name="Graham I.A."/>
            <person name="Ye K."/>
        </authorList>
    </citation>
    <scope>NUCLEOTIDE SEQUENCE [LARGE SCALE GENOMIC DNA]</scope>
    <source>
        <strain evidence="3">cv. HN1</strain>
        <tissue evidence="2">Leaves</tissue>
    </source>
</reference>
<protein>
    <submittedName>
        <fullName evidence="2">Uncharacterized protein</fullName>
    </submittedName>
</protein>
<dbReference type="Gramene" id="RZC64892">
    <property type="protein sequence ID" value="RZC64892"/>
    <property type="gene ID" value="C5167_008581"/>
</dbReference>
<dbReference type="Proteomes" id="UP000316621">
    <property type="component" value="Chromosome 6"/>
</dbReference>
<feature type="compositionally biased region" description="Basic and acidic residues" evidence="1">
    <location>
        <begin position="150"/>
        <end position="162"/>
    </location>
</feature>
<evidence type="ECO:0000313" key="2">
    <source>
        <dbReference type="EMBL" id="RZC64892.1"/>
    </source>
</evidence>
<proteinExistence type="predicted"/>